<feature type="signal peptide" evidence="7">
    <location>
        <begin position="1"/>
        <end position="25"/>
    </location>
</feature>
<protein>
    <submittedName>
        <fullName evidence="8">Extracellular solute-binding protein</fullName>
    </submittedName>
</protein>
<dbReference type="EMBL" id="WHOD01000022">
    <property type="protein sequence ID" value="NOU92749.1"/>
    <property type="molecule type" value="Genomic_DNA"/>
</dbReference>
<proteinExistence type="predicted"/>
<dbReference type="Pfam" id="PF01547">
    <property type="entry name" value="SBP_bac_1"/>
    <property type="match status" value="1"/>
</dbReference>
<keyword evidence="2 7" id="KW-0732">Signal</keyword>
<dbReference type="SUPFAM" id="SSF53850">
    <property type="entry name" value="Periplasmic binding protein-like II"/>
    <property type="match status" value="1"/>
</dbReference>
<dbReference type="Proteomes" id="UP000641588">
    <property type="component" value="Unassembled WGS sequence"/>
</dbReference>
<comment type="caution">
    <text evidence="8">The sequence shown here is derived from an EMBL/GenBank/DDBJ whole genome shotgun (WGS) entry which is preliminary data.</text>
</comment>
<dbReference type="InterPro" id="IPR050490">
    <property type="entry name" value="Bact_solute-bd_prot1"/>
</dbReference>
<feature type="chain" id="PRO_5038636134" evidence="7">
    <location>
        <begin position="26"/>
        <end position="528"/>
    </location>
</feature>
<dbReference type="PROSITE" id="PS51257">
    <property type="entry name" value="PROKAR_LIPOPROTEIN"/>
    <property type="match status" value="1"/>
</dbReference>
<evidence type="ECO:0000256" key="2">
    <source>
        <dbReference type="ARBA" id="ARBA00022729"/>
    </source>
</evidence>
<keyword evidence="5" id="KW-0449">Lipoprotein</keyword>
<accession>A0A972GL51</accession>
<reference evidence="8" key="1">
    <citation type="submission" date="2019-10" db="EMBL/GenBank/DDBJ databases">
        <title>Description of Paenibacillus glebae sp. nov.</title>
        <authorList>
            <person name="Carlier A."/>
            <person name="Qi S."/>
        </authorList>
    </citation>
    <scope>NUCLEOTIDE SEQUENCE</scope>
    <source>
        <strain evidence="8">LMG 31456</strain>
    </source>
</reference>
<evidence type="ECO:0000256" key="3">
    <source>
        <dbReference type="ARBA" id="ARBA00023136"/>
    </source>
</evidence>
<keyword evidence="9" id="KW-1185">Reference proteome</keyword>
<evidence type="ECO:0000313" key="8">
    <source>
        <dbReference type="EMBL" id="NOU92749.1"/>
    </source>
</evidence>
<sequence>MKRVQKQRRLYISATSAIIAVSVIAGCSGTSTNTGTSTTGTGNTGAATQSPGTKPAETKTKDAPFKISVMLKSFSNDNASADSKVWKQVEEYTNTKLDLQFTPDASYLDKMNITLASGSMPSAIFVVNVKLPAVANAIKGGAFWEIGPYLKDYPNLSKANQTILNNTSVNGKYYGLYTTRPIGRMGISYRKDWLDNLGMKEPKTIDEFYNMLKAFTNNDPDKNGKNDTYGMVVTKYPGPWDIMQTWFGAPNKWGVKDGKLVPAHLTPEYLEALKFYKKLYDEKLVNQDFAVYDSAKWNDPIVNGKAGVAVDVADRSYQIDEKLKTVDPKGTMDLIGAVSGPSGLHNQPTTGYAGVFLISKSTVKTEAELRKVLEFFDKTNDKVMQALLGYGIEGTHYKMDNGKLVTILTINDNMGPDINNKNMNQLSLQIPYIIPELFKPSTPLRIKANEVMKENEKIIIANPAEPFTSNTFTQKGAQLDQIVEDARVKFIVGKTDEAGFKADMDLWKKSGGDDYTKEMNEAYSGVKK</sequence>
<evidence type="ECO:0000256" key="4">
    <source>
        <dbReference type="ARBA" id="ARBA00023139"/>
    </source>
</evidence>
<keyword evidence="4" id="KW-0564">Palmitate</keyword>
<dbReference type="RefSeq" id="WP_171650951.1">
    <property type="nucleotide sequence ID" value="NZ_WHOD01000022.1"/>
</dbReference>
<evidence type="ECO:0000256" key="6">
    <source>
        <dbReference type="SAM" id="MobiDB-lite"/>
    </source>
</evidence>
<dbReference type="PANTHER" id="PTHR43649:SF33">
    <property type="entry name" value="POLYGALACTURONAN_RHAMNOGALACTURONAN-BINDING PROTEIN YTCQ"/>
    <property type="match status" value="1"/>
</dbReference>
<dbReference type="Gene3D" id="3.40.190.10">
    <property type="entry name" value="Periplasmic binding protein-like II"/>
    <property type="match status" value="2"/>
</dbReference>
<evidence type="ECO:0000313" key="9">
    <source>
        <dbReference type="Proteomes" id="UP000641588"/>
    </source>
</evidence>
<gene>
    <name evidence="8" type="ORF">GC093_05830</name>
</gene>
<feature type="region of interest" description="Disordered" evidence="6">
    <location>
        <begin position="31"/>
        <end position="59"/>
    </location>
</feature>
<keyword evidence="1" id="KW-1003">Cell membrane</keyword>
<organism evidence="8 9">
    <name type="scientific">Paenibacillus foliorum</name>
    <dbReference type="NCBI Taxonomy" id="2654974"/>
    <lineage>
        <taxon>Bacteria</taxon>
        <taxon>Bacillati</taxon>
        <taxon>Bacillota</taxon>
        <taxon>Bacilli</taxon>
        <taxon>Bacillales</taxon>
        <taxon>Paenibacillaceae</taxon>
        <taxon>Paenibacillus</taxon>
    </lineage>
</organism>
<evidence type="ECO:0000256" key="1">
    <source>
        <dbReference type="ARBA" id="ARBA00022475"/>
    </source>
</evidence>
<keyword evidence="3" id="KW-0472">Membrane</keyword>
<name>A0A972GL51_9BACL</name>
<dbReference type="CDD" id="cd13580">
    <property type="entry name" value="PBP2_AlgQ_like_1"/>
    <property type="match status" value="1"/>
</dbReference>
<feature type="compositionally biased region" description="Low complexity" evidence="6">
    <location>
        <begin position="31"/>
        <end position="48"/>
    </location>
</feature>
<dbReference type="AlphaFoldDB" id="A0A972GL51"/>
<evidence type="ECO:0000256" key="7">
    <source>
        <dbReference type="SAM" id="SignalP"/>
    </source>
</evidence>
<dbReference type="PANTHER" id="PTHR43649">
    <property type="entry name" value="ARABINOSE-BINDING PROTEIN-RELATED"/>
    <property type="match status" value="1"/>
</dbReference>
<dbReference type="InterPro" id="IPR006059">
    <property type="entry name" value="SBP"/>
</dbReference>
<evidence type="ECO:0000256" key="5">
    <source>
        <dbReference type="ARBA" id="ARBA00023288"/>
    </source>
</evidence>